<accession>A0ABQ2FPR8</accession>
<protein>
    <recommendedName>
        <fullName evidence="3">Polyketide cyclase / dehydrase and lipid transport</fullName>
    </recommendedName>
</protein>
<sequence>MPSRSFELSVDLPVSGAVVLAFLVDLRRHVGLHALMVSAEVVGSGVDARGRSWTDWVVTDALPLGPWRVPMRYPARLTAGDGEVWSEVRAALGTHLSVHWQVLDLPGSGSRLVEVTTVTAPAVTLGYAAGQARSAHERTFARLPGVLAAR</sequence>
<organism evidence="1 2">
    <name type="scientific">Deinococcus radiotolerans</name>
    <dbReference type="NCBI Taxonomy" id="1309407"/>
    <lineage>
        <taxon>Bacteria</taxon>
        <taxon>Thermotogati</taxon>
        <taxon>Deinococcota</taxon>
        <taxon>Deinococci</taxon>
        <taxon>Deinococcales</taxon>
        <taxon>Deinococcaceae</taxon>
        <taxon>Deinococcus</taxon>
    </lineage>
</organism>
<keyword evidence="2" id="KW-1185">Reference proteome</keyword>
<reference evidence="2" key="1">
    <citation type="journal article" date="2019" name="Int. J. Syst. Evol. Microbiol.">
        <title>The Global Catalogue of Microorganisms (GCM) 10K type strain sequencing project: providing services to taxonomists for standard genome sequencing and annotation.</title>
        <authorList>
            <consortium name="The Broad Institute Genomics Platform"/>
            <consortium name="The Broad Institute Genome Sequencing Center for Infectious Disease"/>
            <person name="Wu L."/>
            <person name="Ma J."/>
        </authorList>
    </citation>
    <scope>NUCLEOTIDE SEQUENCE [LARGE SCALE GENOMIC DNA]</scope>
    <source>
        <strain evidence="2">JCM 19173</strain>
    </source>
</reference>
<evidence type="ECO:0000313" key="1">
    <source>
        <dbReference type="EMBL" id="GGL14916.1"/>
    </source>
</evidence>
<dbReference type="RefSeq" id="WP_189070478.1">
    <property type="nucleotide sequence ID" value="NZ_BMPE01000019.1"/>
</dbReference>
<dbReference type="EMBL" id="BMPE01000019">
    <property type="protein sequence ID" value="GGL14916.1"/>
    <property type="molecule type" value="Genomic_DNA"/>
</dbReference>
<dbReference type="Proteomes" id="UP000604341">
    <property type="component" value="Unassembled WGS sequence"/>
</dbReference>
<evidence type="ECO:0008006" key="3">
    <source>
        <dbReference type="Google" id="ProtNLM"/>
    </source>
</evidence>
<name>A0ABQ2FPR8_9DEIO</name>
<evidence type="ECO:0000313" key="2">
    <source>
        <dbReference type="Proteomes" id="UP000604341"/>
    </source>
</evidence>
<proteinExistence type="predicted"/>
<gene>
    <name evidence="1" type="ORF">GCM10010844_37200</name>
</gene>
<dbReference type="SUPFAM" id="SSF55961">
    <property type="entry name" value="Bet v1-like"/>
    <property type="match status" value="1"/>
</dbReference>
<comment type="caution">
    <text evidence="1">The sequence shown here is derived from an EMBL/GenBank/DDBJ whole genome shotgun (WGS) entry which is preliminary data.</text>
</comment>